<dbReference type="InterPro" id="IPR018000">
    <property type="entry name" value="Neurotransmitter_ion_chnl_CS"/>
</dbReference>
<dbReference type="OrthoDB" id="442863at2759"/>
<dbReference type="PANTHER" id="PTHR22731">
    <property type="entry name" value="RIBONUCLEASES P/MRP PROTEIN SUBUNIT POP1"/>
    <property type="match status" value="1"/>
</dbReference>
<dbReference type="Pfam" id="PF08170">
    <property type="entry name" value="POPLD"/>
    <property type="match status" value="1"/>
</dbReference>
<evidence type="ECO:0000259" key="7">
    <source>
        <dbReference type="Pfam" id="PF06978"/>
    </source>
</evidence>
<evidence type="ECO:0000256" key="4">
    <source>
        <dbReference type="ARBA" id="ARBA00023136"/>
    </source>
</evidence>
<comment type="subcellular location">
    <subcellularLocation>
        <location evidence="2">Membrane</location>
    </subcellularLocation>
    <subcellularLocation>
        <location evidence="1">Nucleus</location>
    </subcellularLocation>
</comment>
<dbReference type="Pfam" id="PF06978">
    <property type="entry name" value="POP1_N"/>
    <property type="match status" value="1"/>
</dbReference>
<feature type="compositionally biased region" description="Basic residues" evidence="6">
    <location>
        <begin position="66"/>
        <end position="75"/>
    </location>
</feature>
<feature type="region of interest" description="Disordered" evidence="6">
    <location>
        <begin position="47"/>
        <end position="75"/>
    </location>
</feature>
<protein>
    <submittedName>
        <fullName evidence="10">Ribonucleases P/MRP protein subunit POP1</fullName>
    </submittedName>
</protein>
<feature type="domain" description="POP1 C-terminal" evidence="9">
    <location>
        <begin position="754"/>
        <end position="842"/>
    </location>
</feature>
<evidence type="ECO:0000256" key="5">
    <source>
        <dbReference type="ARBA" id="ARBA00023242"/>
    </source>
</evidence>
<evidence type="ECO:0000256" key="6">
    <source>
        <dbReference type="SAM" id="MobiDB-lite"/>
    </source>
</evidence>
<accession>A0A834W0Q9</accession>
<evidence type="ECO:0000256" key="2">
    <source>
        <dbReference type="ARBA" id="ARBA00004370"/>
    </source>
</evidence>
<keyword evidence="5" id="KW-0539">Nucleus</keyword>
<evidence type="ECO:0000313" key="11">
    <source>
        <dbReference type="Proteomes" id="UP000634136"/>
    </source>
</evidence>
<dbReference type="InterPro" id="IPR055079">
    <property type="entry name" value="POP1_C"/>
</dbReference>
<dbReference type="GO" id="GO:0000172">
    <property type="term" value="C:ribonuclease MRP complex"/>
    <property type="evidence" value="ECO:0007669"/>
    <property type="project" value="InterPro"/>
</dbReference>
<dbReference type="PROSITE" id="PS00236">
    <property type="entry name" value="NEUROTR_ION_CHANNEL"/>
    <property type="match status" value="1"/>
</dbReference>
<dbReference type="InterPro" id="IPR039182">
    <property type="entry name" value="Pop1"/>
</dbReference>
<dbReference type="Proteomes" id="UP000634136">
    <property type="component" value="Unassembled WGS sequence"/>
</dbReference>
<keyword evidence="4" id="KW-0472">Membrane</keyword>
<gene>
    <name evidence="10" type="ORF">G2W53_044048</name>
</gene>
<keyword evidence="3" id="KW-0819">tRNA processing</keyword>
<feature type="domain" description="Pop1 N-terminal" evidence="7">
    <location>
        <begin position="45"/>
        <end position="182"/>
    </location>
</feature>
<feature type="domain" description="POPLD" evidence="8">
    <location>
        <begin position="505"/>
        <end position="581"/>
    </location>
</feature>
<evidence type="ECO:0000256" key="3">
    <source>
        <dbReference type="ARBA" id="ARBA00022694"/>
    </source>
</evidence>
<evidence type="ECO:0000313" key="10">
    <source>
        <dbReference type="EMBL" id="KAF7804937.1"/>
    </source>
</evidence>
<dbReference type="EMBL" id="JAAIUW010000013">
    <property type="protein sequence ID" value="KAF7804937.1"/>
    <property type="molecule type" value="Genomic_DNA"/>
</dbReference>
<dbReference type="GO" id="GO:0001682">
    <property type="term" value="P:tRNA 5'-leader removal"/>
    <property type="evidence" value="ECO:0007669"/>
    <property type="project" value="InterPro"/>
</dbReference>
<dbReference type="GO" id="GO:0005655">
    <property type="term" value="C:nucleolar ribonuclease P complex"/>
    <property type="evidence" value="ECO:0007669"/>
    <property type="project" value="InterPro"/>
</dbReference>
<evidence type="ECO:0000256" key="1">
    <source>
        <dbReference type="ARBA" id="ARBA00004123"/>
    </source>
</evidence>
<sequence length="853" mass="96394">MVTEGSKRPQVSVTMPPRKINVQKYAESRAVELESLHSIVATRVNSDYRSQRNKRRRTTAFDSRSARKGNRRKRRKLGIFDRNYADLVLEKDHKKKLPRRVRRKLELRMNPESGFCTSGDGTKRLRTHVWHAKRFTMTKLWGYHLPLGLQGRGRGSRALLKRFKQGVLVHDASYCTAVQLEGPEDSLISVLGMVLVSSPVAGNSDDSVLSGVTYGTAMLHGVGAPVSQVIAPVTYMWQPQDTSLKLGGVEHRTTFRQHDMNDEASTYDIDECDKSDRRQGASFRQLWLWIHASAFTEGYDILKLACQKEMEKGGIIIKCLSLEGQLAKLELMGSGAFQLLQKILHPVTGISENHWQLNQGLAMEENYVSQNKRSPLLKNEKHFSSHALLSLVVKDPRELCNKSGTVPEKPTLTEALCDAQQAKSSWSKLEDSYYDNSDLWCATTRGLRAPFEESVISEEKHRKRIVNFFLDDENSVEANYLTKEQCSRSCPIVLLKNDKDEFVIGWSVILPLSWVKTFWIHLVSNGAHAIGLREKHWIACDMGLPFFPSDFPDCKAYSCFMAGKADAVNNKAELRPPSKRPLRVPIPPPWDIVRISFNKETSTVEAPEVSMGEDMTNTNSLPNSCSRSFNISSFESDGHLFDGTVARTGCMLTTYLNEIQSGQLLLFPHVADRKARVSEFLKGEAKLDLGLRKSVIHDRKLCFLRIHLHPYKEGIFEEGAVVCAPRPSDISLWISSNKGLQMSECDMGLYFKEQSSGKWGLHIPDESIATGSHRWPIGFVTTATVKGSKKLIAEGFCEAVLLAHLREEQWRETPAKRRKMEIYVLVRNLTSLAYRLALASIVLEHQENDIDFL</sequence>
<evidence type="ECO:0000259" key="9">
    <source>
        <dbReference type="Pfam" id="PF22770"/>
    </source>
</evidence>
<dbReference type="InterPro" id="IPR012590">
    <property type="entry name" value="POPLD_dom"/>
</dbReference>
<dbReference type="Pfam" id="PF22770">
    <property type="entry name" value="POP1_C"/>
    <property type="match status" value="1"/>
</dbReference>
<reference evidence="10" key="1">
    <citation type="submission" date="2020-09" db="EMBL/GenBank/DDBJ databases">
        <title>Genome-Enabled Discovery of Anthraquinone Biosynthesis in Senna tora.</title>
        <authorList>
            <person name="Kang S.-H."/>
            <person name="Pandey R.P."/>
            <person name="Lee C.-M."/>
            <person name="Sim J.-S."/>
            <person name="Jeong J.-T."/>
            <person name="Choi B.-S."/>
            <person name="Jung M."/>
            <person name="Ginzburg D."/>
            <person name="Zhao K."/>
            <person name="Won S.Y."/>
            <person name="Oh T.-J."/>
            <person name="Yu Y."/>
            <person name="Kim N.-H."/>
            <person name="Lee O.R."/>
            <person name="Lee T.-H."/>
            <person name="Bashyal P."/>
            <person name="Kim T.-S."/>
            <person name="Lee W.-H."/>
            <person name="Kawkins C."/>
            <person name="Kim C.-K."/>
            <person name="Kim J.S."/>
            <person name="Ahn B.O."/>
            <person name="Rhee S.Y."/>
            <person name="Sohng J.K."/>
        </authorList>
    </citation>
    <scope>NUCLEOTIDE SEQUENCE</scope>
    <source>
        <tissue evidence="10">Leaf</tissue>
    </source>
</reference>
<name>A0A834W0Q9_9FABA</name>
<dbReference type="GO" id="GO:0016020">
    <property type="term" value="C:membrane"/>
    <property type="evidence" value="ECO:0007669"/>
    <property type="project" value="UniProtKB-SubCell"/>
</dbReference>
<proteinExistence type="predicted"/>
<dbReference type="InterPro" id="IPR009723">
    <property type="entry name" value="Pop1_N"/>
</dbReference>
<evidence type="ECO:0000259" key="8">
    <source>
        <dbReference type="Pfam" id="PF08170"/>
    </source>
</evidence>
<dbReference type="PANTHER" id="PTHR22731:SF3">
    <property type="entry name" value="RIBONUCLEASES P_MRP PROTEIN SUBUNIT POP1"/>
    <property type="match status" value="1"/>
</dbReference>
<keyword evidence="11" id="KW-1185">Reference proteome</keyword>
<comment type="caution">
    <text evidence="10">The sequence shown here is derived from an EMBL/GenBank/DDBJ whole genome shotgun (WGS) entry which is preliminary data.</text>
</comment>
<dbReference type="AlphaFoldDB" id="A0A834W0Q9"/>
<organism evidence="10 11">
    <name type="scientific">Senna tora</name>
    <dbReference type="NCBI Taxonomy" id="362788"/>
    <lineage>
        <taxon>Eukaryota</taxon>
        <taxon>Viridiplantae</taxon>
        <taxon>Streptophyta</taxon>
        <taxon>Embryophyta</taxon>
        <taxon>Tracheophyta</taxon>
        <taxon>Spermatophyta</taxon>
        <taxon>Magnoliopsida</taxon>
        <taxon>eudicotyledons</taxon>
        <taxon>Gunneridae</taxon>
        <taxon>Pentapetalae</taxon>
        <taxon>rosids</taxon>
        <taxon>fabids</taxon>
        <taxon>Fabales</taxon>
        <taxon>Fabaceae</taxon>
        <taxon>Caesalpinioideae</taxon>
        <taxon>Cassia clade</taxon>
        <taxon>Senna</taxon>
    </lineage>
</organism>